<protein>
    <recommendedName>
        <fullName evidence="3">Fe/B12 periplasmic-binding domain-containing protein</fullName>
    </recommendedName>
</protein>
<gene>
    <name evidence="1" type="ORF">GCM10008938_13890</name>
</gene>
<accession>A0ABQ2CWY6</accession>
<organism evidence="1 2">
    <name type="scientific">Deinococcus roseus</name>
    <dbReference type="NCBI Taxonomy" id="392414"/>
    <lineage>
        <taxon>Bacteria</taxon>
        <taxon>Thermotogati</taxon>
        <taxon>Deinococcota</taxon>
        <taxon>Deinococci</taxon>
        <taxon>Deinococcales</taxon>
        <taxon>Deinococcaceae</taxon>
        <taxon>Deinococcus</taxon>
    </lineage>
</organism>
<comment type="caution">
    <text evidence="1">The sequence shown here is derived from an EMBL/GenBank/DDBJ whole genome shotgun (WGS) entry which is preliminary data.</text>
</comment>
<dbReference type="RefSeq" id="WP_189001741.1">
    <property type="nucleotide sequence ID" value="NZ_BMOD01000003.1"/>
</dbReference>
<name>A0ABQ2CWY6_9DEIO</name>
<dbReference type="EMBL" id="BMOD01000003">
    <property type="protein sequence ID" value="GGJ29004.1"/>
    <property type="molecule type" value="Genomic_DNA"/>
</dbReference>
<evidence type="ECO:0000313" key="1">
    <source>
        <dbReference type="EMBL" id="GGJ29004.1"/>
    </source>
</evidence>
<keyword evidence="2" id="KW-1185">Reference proteome</keyword>
<evidence type="ECO:0008006" key="3">
    <source>
        <dbReference type="Google" id="ProtNLM"/>
    </source>
</evidence>
<dbReference type="Proteomes" id="UP000632222">
    <property type="component" value="Unassembled WGS sequence"/>
</dbReference>
<reference evidence="2" key="1">
    <citation type="journal article" date="2019" name="Int. J. Syst. Evol. Microbiol.">
        <title>The Global Catalogue of Microorganisms (GCM) 10K type strain sequencing project: providing services to taxonomists for standard genome sequencing and annotation.</title>
        <authorList>
            <consortium name="The Broad Institute Genomics Platform"/>
            <consortium name="The Broad Institute Genome Sequencing Center for Infectious Disease"/>
            <person name="Wu L."/>
            <person name="Ma J."/>
        </authorList>
    </citation>
    <scope>NUCLEOTIDE SEQUENCE [LARGE SCALE GENOMIC DNA]</scope>
    <source>
        <strain evidence="2">JCM 14370</strain>
    </source>
</reference>
<proteinExistence type="predicted"/>
<sequence>MWSEHEFLLSIDPDLLVMGAEFLLADSEVPALLERCRLEKVLILGFDAFKITPEGHLCPQMEHIYATSQGYKDKAADLISLAGDEIQTYFQEHFSEGTDLYFSFVLEPETAQL</sequence>
<evidence type="ECO:0000313" key="2">
    <source>
        <dbReference type="Proteomes" id="UP000632222"/>
    </source>
</evidence>